<reference evidence="2" key="1">
    <citation type="journal article" date="2020" name="Stud. Mycol.">
        <title>101 Dothideomycetes genomes: a test case for predicting lifestyles and emergence of pathogens.</title>
        <authorList>
            <person name="Haridas S."/>
            <person name="Albert R."/>
            <person name="Binder M."/>
            <person name="Bloem J."/>
            <person name="Labutti K."/>
            <person name="Salamov A."/>
            <person name="Andreopoulos B."/>
            <person name="Baker S."/>
            <person name="Barry K."/>
            <person name="Bills G."/>
            <person name="Bluhm B."/>
            <person name="Cannon C."/>
            <person name="Castanera R."/>
            <person name="Culley D."/>
            <person name="Daum C."/>
            <person name="Ezra D."/>
            <person name="Gonzalez J."/>
            <person name="Henrissat B."/>
            <person name="Kuo A."/>
            <person name="Liang C."/>
            <person name="Lipzen A."/>
            <person name="Lutzoni F."/>
            <person name="Magnuson J."/>
            <person name="Mondo S."/>
            <person name="Nolan M."/>
            <person name="Ohm R."/>
            <person name="Pangilinan J."/>
            <person name="Park H.-J."/>
            <person name="Ramirez L."/>
            <person name="Alfaro M."/>
            <person name="Sun H."/>
            <person name="Tritt A."/>
            <person name="Yoshinaga Y."/>
            <person name="Zwiers L.-H."/>
            <person name="Turgeon B."/>
            <person name="Goodwin S."/>
            <person name="Spatafora J."/>
            <person name="Crous P."/>
            <person name="Grigoriev I."/>
        </authorList>
    </citation>
    <scope>NUCLEOTIDE SEQUENCE</scope>
    <source>
        <strain evidence="2">CBS 133067</strain>
    </source>
</reference>
<dbReference type="Proteomes" id="UP000799772">
    <property type="component" value="Unassembled WGS sequence"/>
</dbReference>
<feature type="compositionally biased region" description="Low complexity" evidence="1">
    <location>
        <begin position="60"/>
        <end position="72"/>
    </location>
</feature>
<protein>
    <submittedName>
        <fullName evidence="2">Uncharacterized protein</fullName>
    </submittedName>
</protein>
<dbReference type="AlphaFoldDB" id="A0A9P4IEG3"/>
<accession>A0A9P4IEG3</accession>
<sequence length="171" mass="18259">MTSKTGKGKNRKPSLTVPKTPEFNSLKSPLKPKYANQDEDYKREPGSDQTPQDFIEGAEASKSAAKASKSAAQVQDADLPLKPQCDDPSVRAELDAIKEAVGSTLKRVSDSPHYAAILEGVISFLCKDLSAAEIKRVGMGLWDFAFSQEMKERNAGGSVSSAGLPGENASL</sequence>
<name>A0A9P4IEG3_9PEZI</name>
<proteinExistence type="predicted"/>
<gene>
    <name evidence="2" type="ORF">NA57DRAFT_77289</name>
</gene>
<organism evidence="2 3">
    <name type="scientific">Rhizodiscina lignyota</name>
    <dbReference type="NCBI Taxonomy" id="1504668"/>
    <lineage>
        <taxon>Eukaryota</taxon>
        <taxon>Fungi</taxon>
        <taxon>Dikarya</taxon>
        <taxon>Ascomycota</taxon>
        <taxon>Pezizomycotina</taxon>
        <taxon>Dothideomycetes</taxon>
        <taxon>Pleosporomycetidae</taxon>
        <taxon>Aulographales</taxon>
        <taxon>Rhizodiscinaceae</taxon>
        <taxon>Rhizodiscina</taxon>
    </lineage>
</organism>
<comment type="caution">
    <text evidence="2">The sequence shown here is derived from an EMBL/GenBank/DDBJ whole genome shotgun (WGS) entry which is preliminary data.</text>
</comment>
<dbReference type="InterPro" id="IPR023194">
    <property type="entry name" value="eIF3-like_dom_sf"/>
</dbReference>
<feature type="region of interest" description="Disordered" evidence="1">
    <location>
        <begin position="1"/>
        <end position="87"/>
    </location>
</feature>
<evidence type="ECO:0000313" key="2">
    <source>
        <dbReference type="EMBL" id="KAF2097037.1"/>
    </source>
</evidence>
<feature type="compositionally biased region" description="Basic residues" evidence="1">
    <location>
        <begin position="1"/>
        <end position="12"/>
    </location>
</feature>
<keyword evidence="3" id="KW-1185">Reference proteome</keyword>
<evidence type="ECO:0000313" key="3">
    <source>
        <dbReference type="Proteomes" id="UP000799772"/>
    </source>
</evidence>
<dbReference type="Gene3D" id="1.10.246.60">
    <property type="entry name" value="Eukaryotic translation initiation factor 3 like domains"/>
    <property type="match status" value="1"/>
</dbReference>
<evidence type="ECO:0000256" key="1">
    <source>
        <dbReference type="SAM" id="MobiDB-lite"/>
    </source>
</evidence>
<dbReference type="EMBL" id="ML978128">
    <property type="protein sequence ID" value="KAF2097037.1"/>
    <property type="molecule type" value="Genomic_DNA"/>
</dbReference>